<dbReference type="HOGENOM" id="CLU_1794833_0_0_6"/>
<proteinExistence type="predicted"/>
<feature type="chain" id="PRO_5003688237" evidence="1">
    <location>
        <begin position="22"/>
        <end position="144"/>
    </location>
</feature>
<sequence length="144" mass="14481">MKKIISASLFVSVFASFAANAGATPEDVQLVDDAYAAIGDTATNINLARQFNILAIDDRGGVVKNSFEATLSANVVAGIIDNATNNRIGVVSGSNKGRVVFTGSSVGGSVSQCGDQVDKGATDLAAGLVDADALDLTQANGCGL</sequence>
<accession>I4CWR4</accession>
<dbReference type="AlphaFoldDB" id="I4CWR4"/>
<reference evidence="2 3" key="1">
    <citation type="journal article" date="2012" name="J. Bacteriol.">
        <title>Complete Genome Sequence of the Naphthalene-Degrading Bacterium Pseudomonas stutzeri AN10 (CCUG 29243).</title>
        <authorList>
            <person name="Brunet-Galmes I."/>
            <person name="Busquets A."/>
            <person name="Pena A."/>
            <person name="Gomila M."/>
            <person name="Nogales B."/>
            <person name="Garcia-Valdes E."/>
            <person name="Lalucat J."/>
            <person name="Bennasar A."/>
            <person name="Bosch R."/>
        </authorList>
    </citation>
    <scope>NUCLEOTIDE SEQUENCE [LARGE SCALE GENOMIC DNA]</scope>
    <source>
        <strain evidence="2 3">CCUG 29243</strain>
    </source>
</reference>
<keyword evidence="1" id="KW-0732">Signal</keyword>
<dbReference type="RefSeq" id="WP_014821364.1">
    <property type="nucleotide sequence ID" value="NC_018028.1"/>
</dbReference>
<protein>
    <submittedName>
        <fullName evidence="2">Uncharacterized protein</fullName>
    </submittedName>
</protein>
<evidence type="ECO:0000313" key="2">
    <source>
        <dbReference type="EMBL" id="AFM34521.1"/>
    </source>
</evidence>
<dbReference type="EMBL" id="CP003677">
    <property type="protein sequence ID" value="AFM34521.1"/>
    <property type="molecule type" value="Genomic_DNA"/>
</dbReference>
<feature type="signal peptide" evidence="1">
    <location>
        <begin position="1"/>
        <end position="21"/>
    </location>
</feature>
<name>I4CWR4_STUST</name>
<organism evidence="2 3">
    <name type="scientific">Stutzerimonas stutzeri CCUG 29243</name>
    <dbReference type="NCBI Taxonomy" id="1196835"/>
    <lineage>
        <taxon>Bacteria</taxon>
        <taxon>Pseudomonadati</taxon>
        <taxon>Pseudomonadota</taxon>
        <taxon>Gammaproteobacteria</taxon>
        <taxon>Pseudomonadales</taxon>
        <taxon>Pseudomonadaceae</taxon>
        <taxon>Stutzerimonas</taxon>
    </lineage>
</organism>
<evidence type="ECO:0000256" key="1">
    <source>
        <dbReference type="SAM" id="SignalP"/>
    </source>
</evidence>
<dbReference type="Proteomes" id="UP000006063">
    <property type="component" value="Chromosome"/>
</dbReference>
<dbReference type="KEGG" id="psc:A458_16480"/>
<gene>
    <name evidence="2" type="ORF">A458_16480</name>
</gene>
<evidence type="ECO:0000313" key="3">
    <source>
        <dbReference type="Proteomes" id="UP000006063"/>
    </source>
</evidence>